<reference evidence="1" key="1">
    <citation type="submission" date="2023-07" db="EMBL/GenBank/DDBJ databases">
        <title>Black Yeasts Isolated from many extreme environments.</title>
        <authorList>
            <person name="Coleine C."/>
            <person name="Stajich J.E."/>
            <person name="Selbmann L."/>
        </authorList>
    </citation>
    <scope>NUCLEOTIDE SEQUENCE</scope>
    <source>
        <strain evidence="1">CCFEE 5714</strain>
    </source>
</reference>
<evidence type="ECO:0000313" key="1">
    <source>
        <dbReference type="EMBL" id="KAK3718064.1"/>
    </source>
</evidence>
<name>A0ACC3NKG2_9PEZI</name>
<dbReference type="Proteomes" id="UP001281147">
    <property type="component" value="Unassembled WGS sequence"/>
</dbReference>
<keyword evidence="2" id="KW-1185">Reference proteome</keyword>
<comment type="caution">
    <text evidence="1">The sequence shown here is derived from an EMBL/GenBank/DDBJ whole genome shotgun (WGS) entry which is preliminary data.</text>
</comment>
<protein>
    <submittedName>
        <fullName evidence="1">Uncharacterized protein</fullName>
    </submittedName>
</protein>
<accession>A0ACC3NKG2</accession>
<organism evidence="1 2">
    <name type="scientific">Vermiconidia calcicola</name>
    <dbReference type="NCBI Taxonomy" id="1690605"/>
    <lineage>
        <taxon>Eukaryota</taxon>
        <taxon>Fungi</taxon>
        <taxon>Dikarya</taxon>
        <taxon>Ascomycota</taxon>
        <taxon>Pezizomycotina</taxon>
        <taxon>Dothideomycetes</taxon>
        <taxon>Dothideomycetidae</taxon>
        <taxon>Mycosphaerellales</taxon>
        <taxon>Extremaceae</taxon>
        <taxon>Vermiconidia</taxon>
    </lineage>
</organism>
<sequence length="309" mass="33039">MKLTSTIFVLVAIISVSIAGAAVSAVPSSNLDKRQNASPEILSNLSYLFGWQMVGAAGTPVELISACNDISTLGHGIWAEMGLFPSSIIVPICGTPEPNATAARINSVRYTTGMFMTLLLSSFTGTDNFNYICTSLNFDLVDQFAIDSQALSKAVCQRAGAPLQPVPATTPPDSKTSPQAVKAAQNMLSVLYANILAAGAYTVEDLSDLCEAAPEHVEGFNEQFLNGELVQEWLCDFTEPITVLDAKAAVVDWTSRYFVAVVESISTVNNWLDWLCKSVNFENMAIVGLDPNYVTDQICADAGGSEKDV</sequence>
<dbReference type="EMBL" id="JAUTXU010000034">
    <property type="protein sequence ID" value="KAK3718064.1"/>
    <property type="molecule type" value="Genomic_DNA"/>
</dbReference>
<proteinExistence type="predicted"/>
<evidence type="ECO:0000313" key="2">
    <source>
        <dbReference type="Proteomes" id="UP001281147"/>
    </source>
</evidence>
<gene>
    <name evidence="1" type="ORF">LTR37_005490</name>
</gene>